<dbReference type="PANTHER" id="PTHR43691">
    <property type="entry name" value="URIDINE PHOSPHORYLASE"/>
    <property type="match status" value="1"/>
</dbReference>
<comment type="catalytic activity">
    <reaction evidence="5">
        <text>a purine D-ribonucleoside + phosphate = a purine nucleobase + alpha-D-ribose 1-phosphate</text>
        <dbReference type="Rhea" id="RHEA:19805"/>
        <dbReference type="ChEBI" id="CHEBI:26386"/>
        <dbReference type="ChEBI" id="CHEBI:43474"/>
        <dbReference type="ChEBI" id="CHEBI:57720"/>
        <dbReference type="ChEBI" id="CHEBI:142355"/>
        <dbReference type="EC" id="2.4.2.1"/>
    </reaction>
</comment>
<feature type="binding site" evidence="5">
    <location>
        <position position="43"/>
    </location>
    <ligand>
        <name>phosphate</name>
        <dbReference type="ChEBI" id="CHEBI:43474"/>
        <note>ligand shared between dimeric partners</note>
    </ligand>
</feature>
<dbReference type="EMBL" id="JAHBCL010000034">
    <property type="protein sequence ID" value="MBS7528233.1"/>
    <property type="molecule type" value="Genomic_DNA"/>
</dbReference>
<evidence type="ECO:0000256" key="5">
    <source>
        <dbReference type="HAMAP-Rule" id="MF_01627"/>
    </source>
</evidence>
<evidence type="ECO:0000256" key="3">
    <source>
        <dbReference type="ARBA" id="ARBA00022679"/>
    </source>
</evidence>
<feature type="active site" description="Proton donor" evidence="5">
    <location>
        <position position="205"/>
    </location>
</feature>
<evidence type="ECO:0000256" key="2">
    <source>
        <dbReference type="ARBA" id="ARBA00022676"/>
    </source>
</evidence>
<dbReference type="NCBIfam" id="NF004489">
    <property type="entry name" value="PRK05819.1"/>
    <property type="match status" value="1"/>
</dbReference>
<dbReference type="GO" id="GO:0004731">
    <property type="term" value="F:purine-nucleoside phosphorylase activity"/>
    <property type="evidence" value="ECO:0007669"/>
    <property type="project" value="UniProtKB-EC"/>
</dbReference>
<comment type="catalytic activity">
    <reaction evidence="4">
        <text>uridine + phosphate = alpha-D-ribose 1-phosphate + uracil</text>
        <dbReference type="Rhea" id="RHEA:24388"/>
        <dbReference type="ChEBI" id="CHEBI:16704"/>
        <dbReference type="ChEBI" id="CHEBI:17568"/>
        <dbReference type="ChEBI" id="CHEBI:43474"/>
        <dbReference type="ChEBI" id="CHEBI:57720"/>
        <dbReference type="EC" id="2.4.2.3"/>
    </reaction>
</comment>
<feature type="binding site" description="in other chain" evidence="5">
    <location>
        <begin position="87"/>
        <end position="90"/>
    </location>
    <ligand>
        <name>phosphate</name>
        <dbReference type="ChEBI" id="CHEBI:43474"/>
        <note>ligand shared between dimeric partners</note>
    </ligand>
</feature>
<evidence type="ECO:0000259" key="6">
    <source>
        <dbReference type="Pfam" id="PF01048"/>
    </source>
</evidence>
<accession>A0ABS5PST9</accession>
<dbReference type="InterPro" id="IPR035994">
    <property type="entry name" value="Nucleoside_phosphorylase_sf"/>
</dbReference>
<sequence>MSTHINAKLGDIADIVLLPGDPMRAKYIAETFLEKPQCYNTVRGMFGYTGTYNGVRISVQGTGMGMPSLSIYVNELLRFYDVKTLIRVGSCGAMQPEVKIRDIILAQAACTTSNMNNRRFPNTSFAPIATFDLLYRTYQEGTAKGYPIHVGNILSEDSFYDDANSNRNQQFIDYGILAVEMEAAELYTLAAKYHADALCVLTVSDSLVTSEETSAEEREKTFNEMITLVLDTVSASEIA</sequence>
<feature type="site" description="Important for catalytic activity" evidence="5">
    <location>
        <position position="218"/>
    </location>
</feature>
<dbReference type="NCBIfam" id="TIGR00107">
    <property type="entry name" value="deoD"/>
    <property type="match status" value="1"/>
</dbReference>
<evidence type="ECO:0000256" key="4">
    <source>
        <dbReference type="ARBA" id="ARBA00048447"/>
    </source>
</evidence>
<dbReference type="Proteomes" id="UP000746471">
    <property type="component" value="Unassembled WGS sequence"/>
</dbReference>
<name>A0ABS5PST9_9FIRM</name>
<dbReference type="CDD" id="cd09006">
    <property type="entry name" value="PNP_EcPNPI-like"/>
    <property type="match status" value="1"/>
</dbReference>
<protein>
    <recommendedName>
        <fullName evidence="5">Purine nucleoside phosphorylase DeoD-type</fullName>
        <shortName evidence="5">PNP</shortName>
        <ecNumber evidence="5">2.4.2.1</ecNumber>
    </recommendedName>
</protein>
<evidence type="ECO:0000313" key="8">
    <source>
        <dbReference type="Proteomes" id="UP000746471"/>
    </source>
</evidence>
<proteinExistence type="inferred from homology"/>
<dbReference type="Pfam" id="PF01048">
    <property type="entry name" value="PNP_UDP_1"/>
    <property type="match status" value="1"/>
</dbReference>
<dbReference type="EC" id="2.4.2.1" evidence="5"/>
<comment type="subunit">
    <text evidence="5">Homohexamer; trimer of homodimers.</text>
</comment>
<reference evidence="7 8" key="1">
    <citation type="submission" date="2021-05" db="EMBL/GenBank/DDBJ databases">
        <title>Fusibacter ferrireducens sp. nov., an anaerobic, sulfur- and Fe-reducing bacterium isolated from the mangrove sediment.</title>
        <authorList>
            <person name="Qiu D."/>
        </authorList>
    </citation>
    <scope>NUCLEOTIDE SEQUENCE [LARGE SCALE GENOMIC DNA]</scope>
    <source>
        <strain evidence="7 8">DSM 12116</strain>
    </source>
</reference>
<dbReference type="InterPro" id="IPR000845">
    <property type="entry name" value="Nucleoside_phosphorylase_d"/>
</dbReference>
<dbReference type="PANTHER" id="PTHR43691:SF11">
    <property type="entry name" value="FI09636P-RELATED"/>
    <property type="match status" value="1"/>
</dbReference>
<evidence type="ECO:0000313" key="7">
    <source>
        <dbReference type="EMBL" id="MBS7528233.1"/>
    </source>
</evidence>
<feature type="binding site" evidence="5">
    <location>
        <position position="4"/>
    </location>
    <ligand>
        <name>a purine D-ribonucleoside</name>
        <dbReference type="ChEBI" id="CHEBI:142355"/>
        <note>ligand shared between dimeric partners</note>
    </ligand>
</feature>
<comment type="function">
    <text evidence="5">Catalyzes the reversible phosphorolytic breakdown of the N-glycosidic bond in the beta-(deoxy)ribonucleoside molecules, with the formation of the corresponding free purine bases and pentose-1-phosphate.</text>
</comment>
<keyword evidence="8" id="KW-1185">Reference proteome</keyword>
<keyword evidence="2 5" id="KW-0328">Glycosyltransferase</keyword>
<feature type="domain" description="Nucleoside phosphorylase" evidence="6">
    <location>
        <begin position="14"/>
        <end position="225"/>
    </location>
</feature>
<dbReference type="Gene3D" id="3.40.50.1580">
    <property type="entry name" value="Nucleoside phosphorylase domain"/>
    <property type="match status" value="1"/>
</dbReference>
<dbReference type="RefSeq" id="WP_213238094.1">
    <property type="nucleotide sequence ID" value="NZ_JAHBCL010000034.1"/>
</dbReference>
<comment type="caution">
    <text evidence="7">The sequence shown here is derived from an EMBL/GenBank/DDBJ whole genome shotgun (WGS) entry which is preliminary data.</text>
</comment>
<evidence type="ECO:0000256" key="1">
    <source>
        <dbReference type="ARBA" id="ARBA00010456"/>
    </source>
</evidence>
<dbReference type="SUPFAM" id="SSF53167">
    <property type="entry name" value="Purine and uridine phosphorylases"/>
    <property type="match status" value="1"/>
</dbReference>
<dbReference type="HAMAP" id="MF_01627">
    <property type="entry name" value="Pur_nucleosid_phosp"/>
    <property type="match status" value="1"/>
</dbReference>
<feature type="binding site" description="in other chain" evidence="5">
    <location>
        <position position="24"/>
    </location>
    <ligand>
        <name>phosphate</name>
        <dbReference type="ChEBI" id="CHEBI:43474"/>
        <note>ligand shared between dimeric partners</note>
    </ligand>
</feature>
<organism evidence="7 8">
    <name type="scientific">Fusibacter paucivorans</name>
    <dbReference type="NCBI Taxonomy" id="76009"/>
    <lineage>
        <taxon>Bacteria</taxon>
        <taxon>Bacillati</taxon>
        <taxon>Bacillota</taxon>
        <taxon>Clostridia</taxon>
        <taxon>Eubacteriales</taxon>
        <taxon>Eubacteriales Family XII. Incertae Sedis</taxon>
        <taxon>Fusibacter</taxon>
    </lineage>
</organism>
<gene>
    <name evidence="5 7" type="primary">deoD</name>
    <name evidence="7" type="ORF">KHM83_16210</name>
</gene>
<comment type="similarity">
    <text evidence="1 5">Belongs to the PNP/UDP phosphorylase family.</text>
</comment>
<dbReference type="InterPro" id="IPR018016">
    <property type="entry name" value="Nucleoside_phosphorylase_CS"/>
</dbReference>
<feature type="binding site" description="in other chain" evidence="5">
    <location>
        <position position="20"/>
    </location>
    <ligand>
        <name>phosphate</name>
        <dbReference type="ChEBI" id="CHEBI:43474"/>
        <note>ligand shared between dimeric partners</note>
    </ligand>
</feature>
<feature type="binding site" description="in other chain" evidence="5">
    <location>
        <begin position="204"/>
        <end position="205"/>
    </location>
    <ligand>
        <name>a purine D-ribonucleoside</name>
        <dbReference type="ChEBI" id="CHEBI:142355"/>
        <note>ligand shared between dimeric partners</note>
    </ligand>
</feature>
<comment type="catalytic activity">
    <reaction evidence="5">
        <text>a purine 2'-deoxy-D-ribonucleoside + phosphate = a purine nucleobase + 2-deoxy-alpha-D-ribose 1-phosphate</text>
        <dbReference type="Rhea" id="RHEA:36431"/>
        <dbReference type="ChEBI" id="CHEBI:26386"/>
        <dbReference type="ChEBI" id="CHEBI:43474"/>
        <dbReference type="ChEBI" id="CHEBI:57259"/>
        <dbReference type="ChEBI" id="CHEBI:142361"/>
        <dbReference type="EC" id="2.4.2.1"/>
    </reaction>
</comment>
<feature type="binding site" description="in other chain" evidence="5">
    <location>
        <begin position="180"/>
        <end position="182"/>
    </location>
    <ligand>
        <name>a purine D-ribonucleoside</name>
        <dbReference type="ChEBI" id="CHEBI:142355"/>
        <note>ligand shared between dimeric partners</note>
    </ligand>
</feature>
<keyword evidence="3 5" id="KW-0808">Transferase</keyword>
<dbReference type="PROSITE" id="PS01232">
    <property type="entry name" value="PNP_UDP_1"/>
    <property type="match status" value="1"/>
</dbReference>
<dbReference type="InterPro" id="IPR004402">
    <property type="entry name" value="DeoD-type"/>
</dbReference>